<keyword evidence="2" id="KW-0596">Phosphopantetheine</keyword>
<dbReference type="Gene3D" id="3.30.300.30">
    <property type="match status" value="1"/>
</dbReference>
<dbReference type="SUPFAM" id="SSF56801">
    <property type="entry name" value="Acetyl-CoA synthetase-like"/>
    <property type="match status" value="1"/>
</dbReference>
<name>A0A1H7DZZ9_9ACTN</name>
<dbReference type="GO" id="GO:0031177">
    <property type="term" value="F:phosphopantetheine binding"/>
    <property type="evidence" value="ECO:0007669"/>
    <property type="project" value="InterPro"/>
</dbReference>
<evidence type="ECO:0000313" key="6">
    <source>
        <dbReference type="Proteomes" id="UP000198707"/>
    </source>
</evidence>
<dbReference type="Pfam" id="PF13193">
    <property type="entry name" value="AMP-binding_C"/>
    <property type="match status" value="1"/>
</dbReference>
<protein>
    <submittedName>
        <fullName evidence="5">Amino acid adenylation domain-containing protein</fullName>
    </submittedName>
</protein>
<dbReference type="InterPro" id="IPR025110">
    <property type="entry name" value="AMP-bd_C"/>
</dbReference>
<feature type="non-terminal residue" evidence="5">
    <location>
        <position position="1"/>
    </location>
</feature>
<dbReference type="InterPro" id="IPR029058">
    <property type="entry name" value="AB_hydrolase_fold"/>
</dbReference>
<dbReference type="FunFam" id="1.10.1200.10:FF:000016">
    <property type="entry name" value="Non-ribosomal peptide synthase"/>
    <property type="match status" value="1"/>
</dbReference>
<dbReference type="GO" id="GO:0043041">
    <property type="term" value="P:amino acid activation for nonribosomal peptide biosynthetic process"/>
    <property type="evidence" value="ECO:0007669"/>
    <property type="project" value="TreeGrafter"/>
</dbReference>
<evidence type="ECO:0000256" key="1">
    <source>
        <dbReference type="ARBA" id="ARBA00001957"/>
    </source>
</evidence>
<dbReference type="PROSITE" id="PS50075">
    <property type="entry name" value="CARRIER"/>
    <property type="match status" value="1"/>
</dbReference>
<dbReference type="InterPro" id="IPR020845">
    <property type="entry name" value="AMP-binding_CS"/>
</dbReference>
<dbReference type="PRINTS" id="PR00154">
    <property type="entry name" value="AMPBINDING"/>
</dbReference>
<dbReference type="GO" id="GO:0072330">
    <property type="term" value="P:monocarboxylic acid biosynthetic process"/>
    <property type="evidence" value="ECO:0007669"/>
    <property type="project" value="UniProtKB-ARBA"/>
</dbReference>
<dbReference type="InterPro" id="IPR009081">
    <property type="entry name" value="PP-bd_ACP"/>
</dbReference>
<dbReference type="InterPro" id="IPR020806">
    <property type="entry name" value="PKS_PP-bd"/>
</dbReference>
<dbReference type="PROSITE" id="PS00455">
    <property type="entry name" value="AMP_BINDING"/>
    <property type="match status" value="1"/>
</dbReference>
<dbReference type="Proteomes" id="UP000198707">
    <property type="component" value="Unassembled WGS sequence"/>
</dbReference>
<dbReference type="InterPro" id="IPR036736">
    <property type="entry name" value="ACP-like_sf"/>
</dbReference>
<dbReference type="GO" id="GO:0044550">
    <property type="term" value="P:secondary metabolite biosynthetic process"/>
    <property type="evidence" value="ECO:0007669"/>
    <property type="project" value="TreeGrafter"/>
</dbReference>
<evidence type="ECO:0000313" key="5">
    <source>
        <dbReference type="EMBL" id="SEK07339.1"/>
    </source>
</evidence>
<evidence type="ECO:0000259" key="4">
    <source>
        <dbReference type="PROSITE" id="PS50075"/>
    </source>
</evidence>
<dbReference type="STRING" id="1144548.SAMN05443287_1261"/>
<evidence type="ECO:0000256" key="2">
    <source>
        <dbReference type="ARBA" id="ARBA00022450"/>
    </source>
</evidence>
<accession>A0A1H7DZZ9</accession>
<dbReference type="SUPFAM" id="SSF47336">
    <property type="entry name" value="ACP-like"/>
    <property type="match status" value="1"/>
</dbReference>
<feature type="domain" description="Carrier" evidence="4">
    <location>
        <begin position="418"/>
        <end position="493"/>
    </location>
</feature>
<dbReference type="Gene3D" id="2.30.38.10">
    <property type="entry name" value="Luciferase, Domain 3"/>
    <property type="match status" value="1"/>
</dbReference>
<keyword evidence="6" id="KW-1185">Reference proteome</keyword>
<dbReference type="EMBL" id="FNYV01000026">
    <property type="protein sequence ID" value="SEK07339.1"/>
    <property type="molecule type" value="Genomic_DNA"/>
</dbReference>
<dbReference type="PROSITE" id="PS00012">
    <property type="entry name" value="PHOSPHOPANTETHEINE"/>
    <property type="match status" value="1"/>
</dbReference>
<gene>
    <name evidence="5" type="ORF">SAMN05443287_1261</name>
</gene>
<comment type="cofactor">
    <cofactor evidence="1">
        <name>pantetheine 4'-phosphate</name>
        <dbReference type="ChEBI" id="CHEBI:47942"/>
    </cofactor>
</comment>
<keyword evidence="3" id="KW-0597">Phosphoprotein</keyword>
<dbReference type="AlphaFoldDB" id="A0A1H7DZZ9"/>
<organism evidence="5 6">
    <name type="scientific">Micromonospora phaseoli</name>
    <dbReference type="NCBI Taxonomy" id="1144548"/>
    <lineage>
        <taxon>Bacteria</taxon>
        <taxon>Bacillati</taxon>
        <taxon>Actinomycetota</taxon>
        <taxon>Actinomycetes</taxon>
        <taxon>Micromonosporales</taxon>
        <taxon>Micromonosporaceae</taxon>
        <taxon>Micromonospora</taxon>
    </lineage>
</organism>
<dbReference type="InterPro" id="IPR006162">
    <property type="entry name" value="Ppantetheine_attach_site"/>
</dbReference>
<dbReference type="Pfam" id="PF00501">
    <property type="entry name" value="AMP-binding"/>
    <property type="match status" value="1"/>
</dbReference>
<dbReference type="PANTHER" id="PTHR45527">
    <property type="entry name" value="NONRIBOSOMAL PEPTIDE SYNTHETASE"/>
    <property type="match status" value="1"/>
</dbReference>
<dbReference type="GO" id="GO:0005737">
    <property type="term" value="C:cytoplasm"/>
    <property type="evidence" value="ECO:0007669"/>
    <property type="project" value="TreeGrafter"/>
</dbReference>
<dbReference type="Gene3D" id="3.40.50.980">
    <property type="match status" value="2"/>
</dbReference>
<sequence>ADTDVRVVVGHRDLLDQLPLTGREAVDITDVTTGTDPARRHLLDEQDRRGGDDAAYVIYTSGSTGTPKGVVVPHRGITRLVGRPDYVELTPQTVIAQLSNASFDAITFEVWGALANGGQVVIVPTETVLSPVGLAAHLRARSVSTVFITTALFNATVNTVPDAFATVRQLYFGGETFDPGTVGRLIDSGQGPAHLHNIYGPTEVTTFSTYTRLRDRPASSGAIGSAIANTWAYVVDEVGSLVGVGVAGELWLGGPGVAWGYWNRAGLTADRFVPDGFSGVAGGRLYRTGDVVCWRPDGSLEFVGRTDHQVKVRGFRVELGEVESALVAHPAVASGVVVASRSGAGPVRLVGYVEPVAGAPVSVAQLREFVGERLPEHMVPASFVVMDSLPLNPNGKIDRAALPEPDPEKRAGQAVFRAPSEPLEQIIASVWAEVLDVDEVGVDDNFFALGGHSLHAVQVCGRLERTLRTPVSVRQLVEQPTVGDLARRLRADGPDARRIDQIAAVVMQVRRLSPNERAARLAQGVRSNEGEHW</sequence>
<dbReference type="RefSeq" id="WP_232521622.1">
    <property type="nucleotide sequence ID" value="NZ_FNYV01000026.1"/>
</dbReference>
<dbReference type="PANTHER" id="PTHR45527:SF1">
    <property type="entry name" value="FATTY ACID SYNTHASE"/>
    <property type="match status" value="1"/>
</dbReference>
<dbReference type="InterPro" id="IPR020459">
    <property type="entry name" value="AMP-binding"/>
</dbReference>
<evidence type="ECO:0000256" key="3">
    <source>
        <dbReference type="ARBA" id="ARBA00022553"/>
    </source>
</evidence>
<dbReference type="Pfam" id="PF00550">
    <property type="entry name" value="PP-binding"/>
    <property type="match status" value="1"/>
</dbReference>
<proteinExistence type="predicted"/>
<reference evidence="6" key="1">
    <citation type="submission" date="2016-10" db="EMBL/GenBank/DDBJ databases">
        <authorList>
            <person name="Varghese N."/>
            <person name="Submissions S."/>
        </authorList>
    </citation>
    <scope>NUCLEOTIDE SEQUENCE [LARGE SCALE GENOMIC DNA]</scope>
    <source>
        <strain evidence="6">CGMCC 4.7038</strain>
    </source>
</reference>
<dbReference type="Gene3D" id="3.40.50.1820">
    <property type="entry name" value="alpha/beta hydrolase"/>
    <property type="match status" value="1"/>
</dbReference>
<dbReference type="FunFam" id="3.30.300.30:FF:000010">
    <property type="entry name" value="Enterobactin synthetase component F"/>
    <property type="match status" value="1"/>
</dbReference>
<dbReference type="SMART" id="SM00823">
    <property type="entry name" value="PKS_PP"/>
    <property type="match status" value="1"/>
</dbReference>
<dbReference type="InterPro" id="IPR000873">
    <property type="entry name" value="AMP-dep_synth/lig_dom"/>
</dbReference>
<dbReference type="InterPro" id="IPR045851">
    <property type="entry name" value="AMP-bd_C_sf"/>
</dbReference>